<dbReference type="GO" id="GO:0008233">
    <property type="term" value="F:peptidase activity"/>
    <property type="evidence" value="ECO:0007669"/>
    <property type="project" value="UniProtKB-KW"/>
</dbReference>
<organism evidence="6 7">
    <name type="scientific">Vibrio superstes NBRC 103154</name>
    <dbReference type="NCBI Taxonomy" id="1219062"/>
    <lineage>
        <taxon>Bacteria</taxon>
        <taxon>Pseudomonadati</taxon>
        <taxon>Pseudomonadota</taxon>
        <taxon>Gammaproteobacteria</taxon>
        <taxon>Vibrionales</taxon>
        <taxon>Vibrionaceae</taxon>
        <taxon>Vibrio</taxon>
    </lineage>
</organism>
<dbReference type="OrthoDB" id="5290098at2"/>
<feature type="short sequence motif" description="GXGXXG" evidence="4">
    <location>
        <begin position="45"/>
        <end position="50"/>
    </location>
</feature>
<evidence type="ECO:0000256" key="3">
    <source>
        <dbReference type="ARBA" id="ARBA00023098"/>
    </source>
</evidence>
<keyword evidence="3 4" id="KW-0443">Lipid metabolism</keyword>
<evidence type="ECO:0000259" key="5">
    <source>
        <dbReference type="PROSITE" id="PS51635"/>
    </source>
</evidence>
<dbReference type="Gene3D" id="3.10.20.310">
    <property type="entry name" value="membrane protein fhac"/>
    <property type="match status" value="1"/>
</dbReference>
<name>A0A511QQZ8_9VIBR</name>
<evidence type="ECO:0000313" key="6">
    <source>
        <dbReference type="EMBL" id="GEM79012.1"/>
    </source>
</evidence>
<dbReference type="Proteomes" id="UP000321113">
    <property type="component" value="Unassembled WGS sequence"/>
</dbReference>
<dbReference type="Pfam" id="PF07244">
    <property type="entry name" value="POTRA"/>
    <property type="match status" value="1"/>
</dbReference>
<protein>
    <submittedName>
        <fullName evidence="6">Serine protease</fullName>
    </submittedName>
</protein>
<dbReference type="RefSeq" id="WP_119008555.1">
    <property type="nucleotide sequence ID" value="NZ_BJXK01000004.1"/>
</dbReference>
<dbReference type="EMBL" id="BJXK01000004">
    <property type="protein sequence ID" value="GEM79012.1"/>
    <property type="molecule type" value="Genomic_DNA"/>
</dbReference>
<feature type="active site" description="Nucleophile" evidence="4">
    <location>
        <position position="74"/>
    </location>
</feature>
<dbReference type="Gene3D" id="2.40.160.50">
    <property type="entry name" value="membrane protein fhac: a member of the omp85/tpsb transporter family"/>
    <property type="match status" value="1"/>
</dbReference>
<dbReference type="InterPro" id="IPR010827">
    <property type="entry name" value="BamA/TamA_POTRA"/>
</dbReference>
<dbReference type="CDD" id="cd07205">
    <property type="entry name" value="Pat_PNPLA6_PNPLA7_NTE1_like"/>
    <property type="match status" value="1"/>
</dbReference>
<dbReference type="PROSITE" id="PS51635">
    <property type="entry name" value="PNPLA"/>
    <property type="match status" value="1"/>
</dbReference>
<dbReference type="InterPro" id="IPR016035">
    <property type="entry name" value="Acyl_Trfase/lysoPLipase"/>
</dbReference>
<evidence type="ECO:0000313" key="7">
    <source>
        <dbReference type="Proteomes" id="UP000321113"/>
    </source>
</evidence>
<sequence length="767" mass="85017">MPLPFVYRLLILLFLTVLPLTCLSMDSRDIQQRTASPKIALVLAGGGAKGAAHIGVLKALKEMQIPIHLITGTSMGAYVGGLYASGLSVDEIENIIETTDWNRGYIDRAARSDKRVKDKIADDRYQVATDLGLNSSSLTTPSGLIQGQSMLRLLRETSGNVPTQSSFDDLPTQFRAIATDVSTMEAKALGEGNLVDAMMASMSIPALLPPYEIDGHRYIDGGVSNNLPIVVARELGADIIISVDVSSEYESQQEITDVVSMLDQLSVHMVKRSTQQQINALSIRDIYLKPNVGSIGTTEFSAMPDAINKGYQLTIQNQERLSCLSVSTNAYQGFLEQRKYKRTQLQLSSIRQIDSVVFKNRSHYSDEMLLSLLNIRAGHTYTTSQIEMKVSQLYALDYFELVRYHFEMRSNKTQLHVDVKEKSWGPNYLDFRFHVEEDFNANSVYSIGASTHFTGLDSKGSEFRLNVELGTSNRLEAEYYSPITANQTLFYSVYAGALSERGNILQGNLDSSPALEGESDFYPYTQNSLSAEIAVGLQASFWQELRLGLNAQSGKTTLTPVNSMEGFDYERAGVFARYESDTQDSKTFPTRGSRIKLNYLFSNDEYIAPQGRTSDDSSHTQEWTAEFYTAHTYGRHTLSGTAQYSLIDTGSSKLAINPVRLGGFLNFSGIPKDSLVGKEKAYSGLTYRYRWVDNDFGLFHSPVYLGLSAEYGGTWQDTKLDLNEAPLYRSGALYAGVDSPIGPIIVSYSRVETGMDAFYLIIGSSFP</sequence>
<evidence type="ECO:0000256" key="4">
    <source>
        <dbReference type="PROSITE-ProRule" id="PRU01161"/>
    </source>
</evidence>
<feature type="active site" description="Proton acceptor" evidence="4">
    <location>
        <position position="220"/>
    </location>
</feature>
<evidence type="ECO:0000256" key="1">
    <source>
        <dbReference type="ARBA" id="ARBA00022801"/>
    </source>
</evidence>
<dbReference type="GO" id="GO:0016042">
    <property type="term" value="P:lipid catabolic process"/>
    <property type="evidence" value="ECO:0007669"/>
    <property type="project" value="UniProtKB-UniRule"/>
</dbReference>
<feature type="domain" description="PNPLA" evidence="5">
    <location>
        <begin position="41"/>
        <end position="233"/>
    </location>
</feature>
<proteinExistence type="predicted"/>
<dbReference type="Gene3D" id="3.40.1090.10">
    <property type="entry name" value="Cytosolic phospholipase A2 catalytic domain"/>
    <property type="match status" value="2"/>
</dbReference>
<dbReference type="AlphaFoldDB" id="A0A511QQZ8"/>
<comment type="caution">
    <text evidence="6">The sequence shown here is derived from an EMBL/GenBank/DDBJ whole genome shotgun (WGS) entry which is preliminary data.</text>
</comment>
<gene>
    <name evidence="6" type="ORF">VSU01S_12570</name>
</gene>
<feature type="short sequence motif" description="GXSXG" evidence="4">
    <location>
        <begin position="72"/>
        <end position="76"/>
    </location>
</feature>
<keyword evidence="1 4" id="KW-0378">Hydrolase</keyword>
<feature type="short sequence motif" description="DGA/G" evidence="4">
    <location>
        <begin position="220"/>
        <end position="222"/>
    </location>
</feature>
<keyword evidence="7" id="KW-1185">Reference proteome</keyword>
<dbReference type="SUPFAM" id="SSF52151">
    <property type="entry name" value="FabD/lysophospholipase-like"/>
    <property type="match status" value="1"/>
</dbReference>
<dbReference type="PANTHER" id="PTHR14226">
    <property type="entry name" value="NEUROPATHY TARGET ESTERASE/SWISS CHEESE D.MELANOGASTER"/>
    <property type="match status" value="1"/>
</dbReference>
<reference evidence="6 7" key="1">
    <citation type="submission" date="2019-07" db="EMBL/GenBank/DDBJ databases">
        <title>Whole genome shotgun sequence of Vibrio superstes NBRC 103154.</title>
        <authorList>
            <person name="Hosoyama A."/>
            <person name="Uohara A."/>
            <person name="Ohji S."/>
            <person name="Ichikawa N."/>
        </authorList>
    </citation>
    <scope>NUCLEOTIDE SEQUENCE [LARGE SCALE GENOMIC DNA]</scope>
    <source>
        <strain evidence="6 7">NBRC 103154</strain>
    </source>
</reference>
<dbReference type="InterPro" id="IPR050301">
    <property type="entry name" value="NTE"/>
</dbReference>
<keyword evidence="2 4" id="KW-0442">Lipid degradation</keyword>
<dbReference type="InterPro" id="IPR002641">
    <property type="entry name" value="PNPLA_dom"/>
</dbReference>
<keyword evidence="6" id="KW-0645">Protease</keyword>
<evidence type="ECO:0000256" key="2">
    <source>
        <dbReference type="ARBA" id="ARBA00022963"/>
    </source>
</evidence>
<dbReference type="PANTHER" id="PTHR14226:SF29">
    <property type="entry name" value="NEUROPATHY TARGET ESTERASE SWS"/>
    <property type="match status" value="1"/>
</dbReference>
<dbReference type="Pfam" id="PF01734">
    <property type="entry name" value="Patatin"/>
    <property type="match status" value="1"/>
</dbReference>
<dbReference type="GO" id="GO:0006508">
    <property type="term" value="P:proteolysis"/>
    <property type="evidence" value="ECO:0007669"/>
    <property type="project" value="UniProtKB-KW"/>
</dbReference>
<dbReference type="GO" id="GO:0019867">
    <property type="term" value="C:outer membrane"/>
    <property type="evidence" value="ECO:0007669"/>
    <property type="project" value="InterPro"/>
</dbReference>
<accession>A0A511QQZ8</accession>